<organism evidence="5 6">
    <name type="scientific">Paractinoplanes ovalisporus</name>
    <dbReference type="NCBI Taxonomy" id="2810368"/>
    <lineage>
        <taxon>Bacteria</taxon>
        <taxon>Bacillati</taxon>
        <taxon>Actinomycetota</taxon>
        <taxon>Actinomycetes</taxon>
        <taxon>Micromonosporales</taxon>
        <taxon>Micromonosporaceae</taxon>
        <taxon>Paractinoplanes</taxon>
    </lineage>
</organism>
<comment type="similarity">
    <text evidence="1">Belongs to the prokaryotic/mitochondrial release factor family.</text>
</comment>
<keyword evidence="2" id="KW-0809">Transit peptide</keyword>
<comment type="caution">
    <text evidence="5">The sequence shown here is derived from an EMBL/GenBank/DDBJ whole genome shotgun (WGS) entry which is preliminary data.</text>
</comment>
<sequence length="230" mass="25191">MSRERGKGTSREQGTGRESVHLLISAGRGPRECDWALAELVRRLEKEAAESGITVGKTPMPRSVVIEIAGEKAAEFAKSWTGTLCWQAPSPFRKGAGRKNWYVISEPCSMTSRHTVFDEADVEIVATRTGGPGGQHRNKASTAVRATHRPSGQVVVVDTERQFTLNRRIALRLLRERLEAGDAAAERAAVTARWRVHDDLVRGNPTRVERPVSPPSARGGKTPPRSGRGR</sequence>
<dbReference type="PANTHER" id="PTHR46203:SF1">
    <property type="entry name" value="MITOCHONDRIAL TRANSLATION RELEASE FACTOR IN RESCUE"/>
    <property type="match status" value="1"/>
</dbReference>
<dbReference type="Pfam" id="PF00472">
    <property type="entry name" value="RF-1"/>
    <property type="match status" value="1"/>
</dbReference>
<evidence type="ECO:0000256" key="2">
    <source>
        <dbReference type="ARBA" id="ARBA00022946"/>
    </source>
</evidence>
<feature type="region of interest" description="Disordered" evidence="3">
    <location>
        <begin position="127"/>
        <end position="147"/>
    </location>
</feature>
<proteinExistence type="inferred from homology"/>
<dbReference type="SUPFAM" id="SSF75620">
    <property type="entry name" value="Release factor"/>
    <property type="match status" value="1"/>
</dbReference>
<dbReference type="RefSeq" id="WP_203382469.1">
    <property type="nucleotide sequence ID" value="NZ_JAENHP010000023.1"/>
</dbReference>
<feature type="region of interest" description="Disordered" evidence="3">
    <location>
        <begin position="197"/>
        <end position="230"/>
    </location>
</feature>
<evidence type="ECO:0000313" key="5">
    <source>
        <dbReference type="EMBL" id="MBM2622132.1"/>
    </source>
</evidence>
<dbReference type="PANTHER" id="PTHR46203">
    <property type="entry name" value="PROBABLE PEPTIDE CHAIN RELEASE FACTOR C12ORF65"/>
    <property type="match status" value="1"/>
</dbReference>
<gene>
    <name evidence="5" type="ORF">JIG36_42180</name>
</gene>
<keyword evidence="6" id="KW-1185">Reference proteome</keyword>
<dbReference type="Gene3D" id="3.30.160.20">
    <property type="match status" value="1"/>
</dbReference>
<dbReference type="InterPro" id="IPR045853">
    <property type="entry name" value="Pep_chain_release_fac_I_sf"/>
</dbReference>
<evidence type="ECO:0000259" key="4">
    <source>
        <dbReference type="Pfam" id="PF00472"/>
    </source>
</evidence>
<accession>A0ABS2AQJ0</accession>
<evidence type="ECO:0000256" key="3">
    <source>
        <dbReference type="SAM" id="MobiDB-lite"/>
    </source>
</evidence>
<feature type="domain" description="Prokaryotic-type class I peptide chain release factors" evidence="4">
    <location>
        <begin position="117"/>
        <end position="189"/>
    </location>
</feature>
<dbReference type="InterPro" id="IPR052405">
    <property type="entry name" value="Mito_Transl_Release_Factor"/>
</dbReference>
<dbReference type="Proteomes" id="UP000632138">
    <property type="component" value="Unassembled WGS sequence"/>
</dbReference>
<evidence type="ECO:0000313" key="6">
    <source>
        <dbReference type="Proteomes" id="UP000632138"/>
    </source>
</evidence>
<dbReference type="EMBL" id="JAENHP010000023">
    <property type="protein sequence ID" value="MBM2622132.1"/>
    <property type="molecule type" value="Genomic_DNA"/>
</dbReference>
<reference evidence="5 6" key="1">
    <citation type="submission" date="2021-01" db="EMBL/GenBank/DDBJ databases">
        <title>Actinoplanes sp. nov. LDG1-06 isolated from lichen.</title>
        <authorList>
            <person name="Saeng-In P."/>
            <person name="Phongsopitanun W."/>
            <person name="Kanchanasin P."/>
            <person name="Yuki M."/>
            <person name="Kudo T."/>
            <person name="Ohkuma M."/>
            <person name="Tanasupawat S."/>
        </authorList>
    </citation>
    <scope>NUCLEOTIDE SEQUENCE [LARGE SCALE GENOMIC DNA]</scope>
    <source>
        <strain evidence="5 6">LDG1-06</strain>
    </source>
</reference>
<protein>
    <submittedName>
        <fullName evidence="5">Peptide chain release factor-like protein</fullName>
    </submittedName>
</protein>
<dbReference type="InterPro" id="IPR000352">
    <property type="entry name" value="Pep_chain_release_fac_I"/>
</dbReference>
<name>A0ABS2AQJ0_9ACTN</name>
<evidence type="ECO:0000256" key="1">
    <source>
        <dbReference type="ARBA" id="ARBA00010835"/>
    </source>
</evidence>